<dbReference type="Gene3D" id="3.40.50.720">
    <property type="entry name" value="NAD(P)-binding Rossmann-like Domain"/>
    <property type="match status" value="1"/>
</dbReference>
<dbReference type="AlphaFoldDB" id="T1JB39"/>
<dbReference type="GO" id="GO:0005811">
    <property type="term" value="C:lipid droplet"/>
    <property type="evidence" value="ECO:0007669"/>
    <property type="project" value="TreeGrafter"/>
</dbReference>
<dbReference type="GO" id="GO:0016616">
    <property type="term" value="F:oxidoreductase activity, acting on the CH-OH group of donors, NAD or NADP as acceptor"/>
    <property type="evidence" value="ECO:0007669"/>
    <property type="project" value="TreeGrafter"/>
</dbReference>
<dbReference type="CDD" id="cd05339">
    <property type="entry name" value="17beta-HSDXI-like_SDR_c"/>
    <property type="match status" value="1"/>
</dbReference>
<dbReference type="PRINTS" id="PR00080">
    <property type="entry name" value="SDRFAMILY"/>
</dbReference>
<dbReference type="PRINTS" id="PR00081">
    <property type="entry name" value="GDHRDH"/>
</dbReference>
<organism evidence="5 6">
    <name type="scientific">Strigamia maritima</name>
    <name type="common">European centipede</name>
    <name type="synonym">Geophilus maritimus</name>
    <dbReference type="NCBI Taxonomy" id="126957"/>
    <lineage>
        <taxon>Eukaryota</taxon>
        <taxon>Metazoa</taxon>
        <taxon>Ecdysozoa</taxon>
        <taxon>Arthropoda</taxon>
        <taxon>Myriapoda</taxon>
        <taxon>Chilopoda</taxon>
        <taxon>Pleurostigmophora</taxon>
        <taxon>Geophilomorpha</taxon>
        <taxon>Linotaeniidae</taxon>
        <taxon>Strigamia</taxon>
    </lineage>
</organism>
<dbReference type="SUPFAM" id="SSF51735">
    <property type="entry name" value="NAD(P)-binding Rossmann-fold domains"/>
    <property type="match status" value="1"/>
</dbReference>
<dbReference type="STRING" id="126957.T1JB39"/>
<protein>
    <submittedName>
        <fullName evidence="5">Uncharacterized protein</fullName>
    </submittedName>
</protein>
<dbReference type="InterPro" id="IPR036291">
    <property type="entry name" value="NAD(P)-bd_dom_sf"/>
</dbReference>
<dbReference type="OMA" id="MWFIICS"/>
<dbReference type="HOGENOM" id="CLU_010194_2_5_1"/>
<accession>T1JB39</accession>
<reference evidence="5" key="2">
    <citation type="submission" date="2015-02" db="UniProtKB">
        <authorList>
            <consortium name="EnsemblMetazoa"/>
        </authorList>
    </citation>
    <scope>IDENTIFICATION</scope>
</reference>
<comment type="similarity">
    <text evidence="1 4">Belongs to the short-chain dehydrogenases/reductases (SDR) family.</text>
</comment>
<evidence type="ECO:0000256" key="1">
    <source>
        <dbReference type="ARBA" id="ARBA00006484"/>
    </source>
</evidence>
<dbReference type="InterPro" id="IPR002347">
    <property type="entry name" value="SDR_fam"/>
</dbReference>
<sequence>MHIQSRTIHDELAFCPSSWIKKDVKDDIVLVTGAGSGIGRLLSVKFAKLGCTVVLWDVNKQGNEDTERMIKHDGGKVFSYTCDLSNKDEIYKTAERVKEDVGNVTILINNAGIVTGKPLLDSPDHMIQRTFAVNILAHFWTVKAFLPDMIMMDKGHIVTIASMAGMFGINHLADYCSSKFAAVGFDDALRVELYADGRKNIQTTVVCPYFISTGMFDGINSKIFPILTPEGVADSIVNAVLTNTKMIVLPKYGYLLVIVKTLAPRKFYTHVLGLIGGTRFMNAFHGRGGGAKSD</sequence>
<dbReference type="eggNOG" id="KOG1201">
    <property type="taxonomic scope" value="Eukaryota"/>
</dbReference>
<evidence type="ECO:0000313" key="5">
    <source>
        <dbReference type="EnsemblMetazoa" id="SMAR010971-PA"/>
    </source>
</evidence>
<evidence type="ECO:0000256" key="3">
    <source>
        <dbReference type="ARBA" id="ARBA00023027"/>
    </source>
</evidence>
<keyword evidence="3" id="KW-0520">NAD</keyword>
<name>T1JB39_STRMM</name>
<dbReference type="EMBL" id="JH432008">
    <property type="status" value="NOT_ANNOTATED_CDS"/>
    <property type="molecule type" value="Genomic_DNA"/>
</dbReference>
<evidence type="ECO:0000256" key="4">
    <source>
        <dbReference type="RuleBase" id="RU000363"/>
    </source>
</evidence>
<keyword evidence="6" id="KW-1185">Reference proteome</keyword>
<dbReference type="PANTHER" id="PTHR24322:SF748">
    <property type="entry name" value="FI23927P1-RELATED"/>
    <property type="match status" value="1"/>
</dbReference>
<evidence type="ECO:0000256" key="2">
    <source>
        <dbReference type="ARBA" id="ARBA00023002"/>
    </source>
</evidence>
<dbReference type="FunFam" id="3.40.50.720:FF:000202">
    <property type="entry name" value="Short-chain dehydrogenase/reductase family 16C member 6"/>
    <property type="match status" value="1"/>
</dbReference>
<dbReference type="PANTHER" id="PTHR24322">
    <property type="entry name" value="PKSB"/>
    <property type="match status" value="1"/>
</dbReference>
<dbReference type="PhylomeDB" id="T1JB39"/>
<keyword evidence="2" id="KW-0560">Oxidoreductase</keyword>
<dbReference type="Pfam" id="PF00106">
    <property type="entry name" value="adh_short"/>
    <property type="match status" value="1"/>
</dbReference>
<evidence type="ECO:0000313" key="6">
    <source>
        <dbReference type="Proteomes" id="UP000014500"/>
    </source>
</evidence>
<dbReference type="EnsemblMetazoa" id="SMAR010971-RA">
    <property type="protein sequence ID" value="SMAR010971-PA"/>
    <property type="gene ID" value="SMAR010971"/>
</dbReference>
<proteinExistence type="inferred from homology"/>
<dbReference type="Proteomes" id="UP000014500">
    <property type="component" value="Unassembled WGS sequence"/>
</dbReference>
<reference evidence="6" key="1">
    <citation type="submission" date="2011-05" db="EMBL/GenBank/DDBJ databases">
        <authorList>
            <person name="Richards S.R."/>
            <person name="Qu J."/>
            <person name="Jiang H."/>
            <person name="Jhangiani S.N."/>
            <person name="Agravi P."/>
            <person name="Goodspeed R."/>
            <person name="Gross S."/>
            <person name="Mandapat C."/>
            <person name="Jackson L."/>
            <person name="Mathew T."/>
            <person name="Pu L."/>
            <person name="Thornton R."/>
            <person name="Saada N."/>
            <person name="Wilczek-Boney K.B."/>
            <person name="Lee S."/>
            <person name="Kovar C."/>
            <person name="Wu Y."/>
            <person name="Scherer S.E."/>
            <person name="Worley K.C."/>
            <person name="Muzny D.M."/>
            <person name="Gibbs R."/>
        </authorList>
    </citation>
    <scope>NUCLEOTIDE SEQUENCE</scope>
    <source>
        <strain evidence="6">Brora</strain>
    </source>
</reference>